<evidence type="ECO:0000313" key="3">
    <source>
        <dbReference type="Proteomes" id="UP000018936"/>
    </source>
</evidence>
<feature type="non-terminal residue" evidence="2">
    <location>
        <position position="1"/>
    </location>
</feature>
<accession>V8N163</accession>
<feature type="region of interest" description="Disordered" evidence="1">
    <location>
        <begin position="1"/>
        <end position="57"/>
    </location>
</feature>
<evidence type="ECO:0000313" key="2">
    <source>
        <dbReference type="EMBL" id="ETE55930.1"/>
    </source>
</evidence>
<feature type="region of interest" description="Disordered" evidence="1">
    <location>
        <begin position="123"/>
        <end position="146"/>
    </location>
</feature>
<feature type="non-terminal residue" evidence="2">
    <location>
        <position position="178"/>
    </location>
</feature>
<name>V8N163_OPHHA</name>
<sequence>EEEKKIGREEVREEGKKKGREEGREGGREERRKGGREEKRKGGKEEKVGREERRERGRFFLGGRWQGEISAASLEVTPMLARDASFLGCPWWDCGSRQARPESWGPFVALEGLLGAEEAAPFPAESHQAGGTPPPPQVFHPGRPKAPFIPQRPIMGVVVHQVPGVAVVGPRTPRPPPP</sequence>
<gene>
    <name evidence="2" type="primary">CNGB1</name>
    <name evidence="2" type="ORF">L345_18361</name>
</gene>
<dbReference type="AlphaFoldDB" id="V8N163"/>
<keyword evidence="3" id="KW-1185">Reference proteome</keyword>
<comment type="caution">
    <text evidence="2">The sequence shown here is derived from an EMBL/GenBank/DDBJ whole genome shotgun (WGS) entry which is preliminary data.</text>
</comment>
<dbReference type="EMBL" id="AZIM01066269">
    <property type="protein sequence ID" value="ETE55930.1"/>
    <property type="molecule type" value="Genomic_DNA"/>
</dbReference>
<dbReference type="Proteomes" id="UP000018936">
    <property type="component" value="Unassembled WGS sequence"/>
</dbReference>
<reference evidence="2 3" key="1">
    <citation type="journal article" date="2013" name="Proc. Natl. Acad. Sci. U.S.A.">
        <title>The king cobra genome reveals dynamic gene evolution and adaptation in the snake venom system.</title>
        <authorList>
            <person name="Vonk F.J."/>
            <person name="Casewell N.R."/>
            <person name="Henkel C.V."/>
            <person name="Heimberg A.M."/>
            <person name="Jansen H.J."/>
            <person name="McCleary R.J."/>
            <person name="Kerkkamp H.M."/>
            <person name="Vos R.A."/>
            <person name="Guerreiro I."/>
            <person name="Calvete J.J."/>
            <person name="Wuster W."/>
            <person name="Woods A.E."/>
            <person name="Logan J.M."/>
            <person name="Harrison R.A."/>
            <person name="Castoe T.A."/>
            <person name="de Koning A.P."/>
            <person name="Pollock D.D."/>
            <person name="Yandell M."/>
            <person name="Calderon D."/>
            <person name="Renjifo C."/>
            <person name="Currier R.B."/>
            <person name="Salgado D."/>
            <person name="Pla D."/>
            <person name="Sanz L."/>
            <person name="Hyder A.S."/>
            <person name="Ribeiro J.M."/>
            <person name="Arntzen J.W."/>
            <person name="van den Thillart G.E."/>
            <person name="Boetzer M."/>
            <person name="Pirovano W."/>
            <person name="Dirks R.P."/>
            <person name="Spaink H.P."/>
            <person name="Duboule D."/>
            <person name="McGlinn E."/>
            <person name="Kini R.M."/>
            <person name="Richardson M.K."/>
        </authorList>
    </citation>
    <scope>NUCLEOTIDE SEQUENCE</scope>
    <source>
        <tissue evidence="2">Blood</tissue>
    </source>
</reference>
<evidence type="ECO:0000256" key="1">
    <source>
        <dbReference type="SAM" id="MobiDB-lite"/>
    </source>
</evidence>
<protein>
    <submittedName>
        <fullName evidence="2">Cyclic nucleotide-gated cation channel beta-1</fullName>
    </submittedName>
</protein>
<proteinExistence type="predicted"/>
<organism evidence="2 3">
    <name type="scientific">Ophiophagus hannah</name>
    <name type="common">King cobra</name>
    <name type="synonym">Naja hannah</name>
    <dbReference type="NCBI Taxonomy" id="8665"/>
    <lineage>
        <taxon>Eukaryota</taxon>
        <taxon>Metazoa</taxon>
        <taxon>Chordata</taxon>
        <taxon>Craniata</taxon>
        <taxon>Vertebrata</taxon>
        <taxon>Euteleostomi</taxon>
        <taxon>Lepidosauria</taxon>
        <taxon>Squamata</taxon>
        <taxon>Bifurcata</taxon>
        <taxon>Unidentata</taxon>
        <taxon>Episquamata</taxon>
        <taxon>Toxicofera</taxon>
        <taxon>Serpentes</taxon>
        <taxon>Colubroidea</taxon>
        <taxon>Elapidae</taxon>
        <taxon>Elapinae</taxon>
        <taxon>Ophiophagus</taxon>
    </lineage>
</organism>